<gene>
    <name evidence="1" type="ORF">BT96DRAFT_951475</name>
</gene>
<organism evidence="1 2">
    <name type="scientific">Gymnopus androsaceus JB14</name>
    <dbReference type="NCBI Taxonomy" id="1447944"/>
    <lineage>
        <taxon>Eukaryota</taxon>
        <taxon>Fungi</taxon>
        <taxon>Dikarya</taxon>
        <taxon>Basidiomycota</taxon>
        <taxon>Agaricomycotina</taxon>
        <taxon>Agaricomycetes</taxon>
        <taxon>Agaricomycetidae</taxon>
        <taxon>Agaricales</taxon>
        <taxon>Marasmiineae</taxon>
        <taxon>Omphalotaceae</taxon>
        <taxon>Gymnopus</taxon>
    </lineage>
</organism>
<name>A0A6A4GCQ8_9AGAR</name>
<dbReference type="AlphaFoldDB" id="A0A6A4GCQ8"/>
<evidence type="ECO:0000313" key="1">
    <source>
        <dbReference type="EMBL" id="KAE9383299.1"/>
    </source>
</evidence>
<sequence>MSRLLLLVLGVSALCLMHRRLLEFGNHCASRIHGLLSHGVGDGQGHSLPFVIMASCSQHLRNWWALSQLSPLCLPMQSRKVQMGCWPFWRRTPMKEPVVAGPIELT</sequence>
<keyword evidence="2" id="KW-1185">Reference proteome</keyword>
<evidence type="ECO:0000313" key="2">
    <source>
        <dbReference type="Proteomes" id="UP000799118"/>
    </source>
</evidence>
<accession>A0A6A4GCQ8</accession>
<dbReference type="Proteomes" id="UP000799118">
    <property type="component" value="Unassembled WGS sequence"/>
</dbReference>
<dbReference type="EMBL" id="ML770576">
    <property type="protein sequence ID" value="KAE9383299.1"/>
    <property type="molecule type" value="Genomic_DNA"/>
</dbReference>
<protein>
    <submittedName>
        <fullName evidence="1">Uncharacterized protein</fullName>
    </submittedName>
</protein>
<proteinExistence type="predicted"/>
<reference evidence="1" key="1">
    <citation type="journal article" date="2019" name="Environ. Microbiol.">
        <title>Fungal ecological strategies reflected in gene transcription - a case study of two litter decomposers.</title>
        <authorList>
            <person name="Barbi F."/>
            <person name="Kohler A."/>
            <person name="Barry K."/>
            <person name="Baskaran P."/>
            <person name="Daum C."/>
            <person name="Fauchery L."/>
            <person name="Ihrmark K."/>
            <person name="Kuo A."/>
            <person name="LaButti K."/>
            <person name="Lipzen A."/>
            <person name="Morin E."/>
            <person name="Grigoriev I.V."/>
            <person name="Henrissat B."/>
            <person name="Lindahl B."/>
            <person name="Martin F."/>
        </authorList>
    </citation>
    <scope>NUCLEOTIDE SEQUENCE</scope>
    <source>
        <strain evidence="1">JB14</strain>
    </source>
</reference>